<dbReference type="Gene3D" id="2.40.50.1020">
    <property type="entry name" value="LytTr DNA-binding domain"/>
    <property type="match status" value="1"/>
</dbReference>
<protein>
    <submittedName>
        <fullName evidence="3">Response regulator transcription factor</fullName>
    </submittedName>
</protein>
<dbReference type="InterPro" id="IPR001789">
    <property type="entry name" value="Sig_transdc_resp-reg_receiver"/>
</dbReference>
<dbReference type="InterPro" id="IPR011006">
    <property type="entry name" value="CheY-like_superfamily"/>
</dbReference>
<keyword evidence="1" id="KW-0597">Phosphoprotein</keyword>
<dbReference type="GO" id="GO:0000156">
    <property type="term" value="F:phosphorelay response regulator activity"/>
    <property type="evidence" value="ECO:0007669"/>
    <property type="project" value="InterPro"/>
</dbReference>
<dbReference type="PANTHER" id="PTHR37299">
    <property type="entry name" value="TRANSCRIPTIONAL REGULATOR-RELATED"/>
    <property type="match status" value="1"/>
</dbReference>
<accession>A0A6N7XD84</accession>
<reference evidence="3 4" key="1">
    <citation type="submission" date="2019-08" db="EMBL/GenBank/DDBJ databases">
        <title>In-depth cultivation of the pig gut microbiome towards novel bacterial diversity and tailored functional studies.</title>
        <authorList>
            <person name="Wylensek D."/>
            <person name="Hitch T.C.A."/>
            <person name="Clavel T."/>
        </authorList>
    </citation>
    <scope>NUCLEOTIDE SEQUENCE [LARGE SCALE GENOMIC DNA]</scope>
    <source>
        <strain evidence="3 4">WB01_CNA04</strain>
    </source>
</reference>
<organism evidence="3 4">
    <name type="scientific">Parafannyhessea umbonata</name>
    <dbReference type="NCBI Taxonomy" id="604330"/>
    <lineage>
        <taxon>Bacteria</taxon>
        <taxon>Bacillati</taxon>
        <taxon>Actinomycetota</taxon>
        <taxon>Coriobacteriia</taxon>
        <taxon>Coriobacteriales</taxon>
        <taxon>Atopobiaceae</taxon>
        <taxon>Parafannyhessea</taxon>
    </lineage>
</organism>
<name>A0A6N7XD84_9ACTN</name>
<evidence type="ECO:0000256" key="1">
    <source>
        <dbReference type="PROSITE-ProRule" id="PRU00169"/>
    </source>
</evidence>
<dbReference type="SMART" id="SM00448">
    <property type="entry name" value="REC"/>
    <property type="match status" value="1"/>
</dbReference>
<dbReference type="Pfam" id="PF00072">
    <property type="entry name" value="Response_reg"/>
    <property type="match status" value="1"/>
</dbReference>
<dbReference type="PANTHER" id="PTHR37299:SF1">
    <property type="entry name" value="STAGE 0 SPORULATION PROTEIN A HOMOLOG"/>
    <property type="match status" value="1"/>
</dbReference>
<dbReference type="EMBL" id="VUND01000003">
    <property type="protein sequence ID" value="MST61247.1"/>
    <property type="molecule type" value="Genomic_DNA"/>
</dbReference>
<gene>
    <name evidence="3" type="ORF">FYJ69_10195</name>
</gene>
<dbReference type="AlphaFoldDB" id="A0A6N7XD84"/>
<dbReference type="SUPFAM" id="SSF52172">
    <property type="entry name" value="CheY-like"/>
    <property type="match status" value="1"/>
</dbReference>
<dbReference type="InterPro" id="IPR046947">
    <property type="entry name" value="LytR-like"/>
</dbReference>
<evidence type="ECO:0000313" key="3">
    <source>
        <dbReference type="EMBL" id="MST61247.1"/>
    </source>
</evidence>
<dbReference type="Pfam" id="PF04397">
    <property type="entry name" value="LytTR"/>
    <property type="match status" value="1"/>
</dbReference>
<dbReference type="PROSITE" id="PS50110">
    <property type="entry name" value="RESPONSE_REGULATORY"/>
    <property type="match status" value="1"/>
</dbReference>
<comment type="caution">
    <text evidence="3">The sequence shown here is derived from an EMBL/GenBank/DDBJ whole genome shotgun (WGS) entry which is preliminary data.</text>
</comment>
<evidence type="ECO:0000313" key="4">
    <source>
        <dbReference type="Proteomes" id="UP000434342"/>
    </source>
</evidence>
<feature type="domain" description="Response regulatory" evidence="2">
    <location>
        <begin position="20"/>
        <end position="135"/>
    </location>
</feature>
<dbReference type="InterPro" id="IPR007492">
    <property type="entry name" value="LytTR_DNA-bd_dom"/>
</dbReference>
<feature type="modified residue" description="4-aspartylphosphate" evidence="1">
    <location>
        <position position="72"/>
    </location>
</feature>
<evidence type="ECO:0000259" key="2">
    <source>
        <dbReference type="PROSITE" id="PS50110"/>
    </source>
</evidence>
<dbReference type="GO" id="GO:0003677">
    <property type="term" value="F:DNA binding"/>
    <property type="evidence" value="ECO:0007669"/>
    <property type="project" value="InterPro"/>
</dbReference>
<dbReference type="Proteomes" id="UP000434342">
    <property type="component" value="Unassembled WGS sequence"/>
</dbReference>
<dbReference type="Gene3D" id="3.40.50.2300">
    <property type="match status" value="1"/>
</dbReference>
<sequence length="253" mass="27478">MTKSVIGRTETEGAHLATYKVLIVEDDDEAASTLSAHLARFAAERGVRFLVTRLSTAFELPSAEAADLIFMDIGLPGINGMEAAELLRQENATTPLIFVTNLAQYAVKGYQVDALDFMVKPVGYGDFAMRMGRALKTMEKNATHTMAIATTSGTHVVNVGDIVFVELEKHDLLYHVAGLDQPLRRRGSISGARGELPQDLFITVSQGCLANMAHVSTVLSGSLQMDDGSTLYFSRSRKKPCLETLARYFGGTI</sequence>
<proteinExistence type="predicted"/>
<dbReference type="SMART" id="SM00850">
    <property type="entry name" value="LytTR"/>
    <property type="match status" value="1"/>
</dbReference>